<dbReference type="InterPro" id="IPR018551">
    <property type="entry name" value="DUF2007"/>
</dbReference>
<dbReference type="SUPFAM" id="SSF54913">
    <property type="entry name" value="GlnB-like"/>
    <property type="match status" value="1"/>
</dbReference>
<dbReference type="Gene3D" id="3.30.70.790">
    <property type="entry name" value="UreE, C-terminal domain"/>
    <property type="match status" value="1"/>
</dbReference>
<dbReference type="STRING" id="1465490.SAMN05444277_10678"/>
<protein>
    <submittedName>
        <fullName evidence="2">Putative signal transducing protein</fullName>
    </submittedName>
</protein>
<dbReference type="AlphaFoldDB" id="A0A1I5WBX0"/>
<dbReference type="EMBL" id="FOXQ01000006">
    <property type="protein sequence ID" value="SFQ17117.1"/>
    <property type="molecule type" value="Genomic_DNA"/>
</dbReference>
<proteinExistence type="predicted"/>
<reference evidence="2 3" key="1">
    <citation type="submission" date="2016-10" db="EMBL/GenBank/DDBJ databases">
        <authorList>
            <person name="de Groot N.N."/>
        </authorList>
    </citation>
    <scope>NUCLEOTIDE SEQUENCE [LARGE SCALE GENOMIC DNA]</scope>
    <source>
        <strain evidence="2 3">DSM 28286</strain>
    </source>
</reference>
<dbReference type="Proteomes" id="UP000199031">
    <property type="component" value="Unassembled WGS sequence"/>
</dbReference>
<dbReference type="RefSeq" id="WP_090658354.1">
    <property type="nucleotide sequence ID" value="NZ_FOXQ01000006.1"/>
</dbReference>
<evidence type="ECO:0000313" key="2">
    <source>
        <dbReference type="EMBL" id="SFQ17117.1"/>
    </source>
</evidence>
<dbReference type="Pfam" id="PF09413">
    <property type="entry name" value="DUF2007"/>
    <property type="match status" value="1"/>
</dbReference>
<sequence>MDFIILETFDNYIDAHLMMGRLEEAGIKCWLKDEDTITLAPMLGNALGGIKLMINKNDIDDANKILNELKEIKRKSFACPYCSSHNIEYITSSRKTGNIISSILTWLMGSYAIGIKQTWRCFNCNKEFDEPVELNKEDLNMSE</sequence>
<organism evidence="2 3">
    <name type="scientific">Parafilimonas terrae</name>
    <dbReference type="NCBI Taxonomy" id="1465490"/>
    <lineage>
        <taxon>Bacteria</taxon>
        <taxon>Pseudomonadati</taxon>
        <taxon>Bacteroidota</taxon>
        <taxon>Chitinophagia</taxon>
        <taxon>Chitinophagales</taxon>
        <taxon>Chitinophagaceae</taxon>
        <taxon>Parafilimonas</taxon>
    </lineage>
</organism>
<feature type="domain" description="DUF2007" evidence="1">
    <location>
        <begin position="8"/>
        <end position="69"/>
    </location>
</feature>
<gene>
    <name evidence="2" type="ORF">SAMN05444277_10678</name>
</gene>
<evidence type="ECO:0000313" key="3">
    <source>
        <dbReference type="Proteomes" id="UP000199031"/>
    </source>
</evidence>
<dbReference type="OrthoDB" id="8480302at2"/>
<evidence type="ECO:0000259" key="1">
    <source>
        <dbReference type="Pfam" id="PF09413"/>
    </source>
</evidence>
<accession>A0A1I5WBX0</accession>
<name>A0A1I5WBX0_9BACT</name>
<dbReference type="InterPro" id="IPR011322">
    <property type="entry name" value="N-reg_PII-like_a/b"/>
</dbReference>
<keyword evidence="3" id="KW-1185">Reference proteome</keyword>